<gene>
    <name evidence="2" type="ORF">BN946_scf185007.g198</name>
</gene>
<evidence type="ECO:0000256" key="1">
    <source>
        <dbReference type="SAM" id="MobiDB-lite"/>
    </source>
</evidence>
<feature type="compositionally biased region" description="Basic residues" evidence="1">
    <location>
        <begin position="7"/>
        <end position="26"/>
    </location>
</feature>
<evidence type="ECO:0000313" key="2">
    <source>
        <dbReference type="EMBL" id="CDO73143.1"/>
    </source>
</evidence>
<feature type="compositionally biased region" description="Low complexity" evidence="1">
    <location>
        <begin position="380"/>
        <end position="389"/>
    </location>
</feature>
<dbReference type="HOGENOM" id="CLU_694718_0_0_1"/>
<feature type="region of interest" description="Disordered" evidence="1">
    <location>
        <begin position="220"/>
        <end position="241"/>
    </location>
</feature>
<feature type="compositionally biased region" description="Low complexity" evidence="1">
    <location>
        <begin position="320"/>
        <end position="373"/>
    </location>
</feature>
<accession>A0A060SL26</accession>
<feature type="compositionally biased region" description="Pro residues" evidence="1">
    <location>
        <begin position="29"/>
        <end position="48"/>
    </location>
</feature>
<comment type="caution">
    <text evidence="2">The sequence shown here is derived from an EMBL/GenBank/DDBJ whole genome shotgun (WGS) entry which is preliminary data.</text>
</comment>
<proteinExistence type="predicted"/>
<dbReference type="AlphaFoldDB" id="A0A060SL26"/>
<reference evidence="2" key="1">
    <citation type="submission" date="2014-01" db="EMBL/GenBank/DDBJ databases">
        <title>The genome of the white-rot fungus Pycnoporus cinnabarinus: a basidiomycete model with a versatile arsenal for lignocellulosic biomass breakdown.</title>
        <authorList>
            <person name="Levasseur A."/>
            <person name="Lomascolo A."/>
            <person name="Ruiz-Duenas F.J."/>
            <person name="Uzan E."/>
            <person name="Piumi F."/>
            <person name="Kues U."/>
            <person name="Ram A.F.J."/>
            <person name="Murat C."/>
            <person name="Haon M."/>
            <person name="Benoit I."/>
            <person name="Arfi Y."/>
            <person name="Chevret D."/>
            <person name="Drula E."/>
            <person name="Kwon M.J."/>
            <person name="Gouret P."/>
            <person name="Lesage-Meessen L."/>
            <person name="Lombard V."/>
            <person name="Mariette J."/>
            <person name="Noirot C."/>
            <person name="Park J."/>
            <person name="Patyshakuliyeva A."/>
            <person name="Wieneger R.A.B."/>
            <person name="Wosten H.A.B."/>
            <person name="Martin F."/>
            <person name="Coutinho P.M."/>
            <person name="de Vries R."/>
            <person name="Martinez A.T."/>
            <person name="Klopp C."/>
            <person name="Pontarotti P."/>
            <person name="Henrissat B."/>
            <person name="Record E."/>
        </authorList>
    </citation>
    <scope>NUCLEOTIDE SEQUENCE [LARGE SCALE GENOMIC DNA]</scope>
    <source>
        <strain evidence="2">BRFM137</strain>
    </source>
</reference>
<name>A0A060SL26_PYCCI</name>
<sequence length="397" mass="43500">MVPPRPLQRRLPRRHPPHRLPRRPRSRPLQPPPPPPPRLSFFPDPSPSPVASSAFLAGSSKPTPGDSRDSLSHLLQPLASSSHLLPPLSPQPHPNLSLSSSPTDTLSRTHSSSSVLSTSSDPNPSEPLTPPDVNAHYPYACERPLDYYESPPSPPRTLQDQMHVAYALENMHLAKVLLLKLRGIEVNGDDDPRIAQVRDEDFSSSFVPDGGLRLDEATQARVQEAERRAQEAQKRREREDRLRKCERRELALEHARSVSRSVPFSDVLTAMHGPLFVDDVQWRPHPRLNPQQAELLAILMESGPASKVDAKGKAARVGRSSTLDSISSTSSGTPSSDSTVTRSGSWFSFGSRSSMRSSSTALTTPSTSPRTSTKSIILESPVPLSSSPPRMDVRSCA</sequence>
<evidence type="ECO:0000313" key="3">
    <source>
        <dbReference type="Proteomes" id="UP000029665"/>
    </source>
</evidence>
<organism evidence="2 3">
    <name type="scientific">Pycnoporus cinnabarinus</name>
    <name type="common">Cinnabar-red polypore</name>
    <name type="synonym">Trametes cinnabarina</name>
    <dbReference type="NCBI Taxonomy" id="5643"/>
    <lineage>
        <taxon>Eukaryota</taxon>
        <taxon>Fungi</taxon>
        <taxon>Dikarya</taxon>
        <taxon>Basidiomycota</taxon>
        <taxon>Agaricomycotina</taxon>
        <taxon>Agaricomycetes</taxon>
        <taxon>Polyporales</taxon>
        <taxon>Polyporaceae</taxon>
        <taxon>Trametes</taxon>
    </lineage>
</organism>
<dbReference type="EMBL" id="CCBP010000119">
    <property type="protein sequence ID" value="CDO73143.1"/>
    <property type="molecule type" value="Genomic_DNA"/>
</dbReference>
<feature type="region of interest" description="Disordered" evidence="1">
    <location>
        <begin position="1"/>
        <end position="137"/>
    </location>
</feature>
<dbReference type="Proteomes" id="UP000029665">
    <property type="component" value="Unassembled WGS sequence"/>
</dbReference>
<feature type="compositionally biased region" description="Low complexity" evidence="1">
    <location>
        <begin position="94"/>
        <end position="123"/>
    </location>
</feature>
<protein>
    <submittedName>
        <fullName evidence="2">Uncharacterized protein</fullName>
    </submittedName>
</protein>
<feature type="compositionally biased region" description="Low complexity" evidence="1">
    <location>
        <begin position="72"/>
        <end position="86"/>
    </location>
</feature>
<keyword evidence="3" id="KW-1185">Reference proteome</keyword>
<feature type="region of interest" description="Disordered" evidence="1">
    <location>
        <begin position="310"/>
        <end position="397"/>
    </location>
</feature>
<dbReference type="OrthoDB" id="3270558at2759"/>